<dbReference type="AlphaFoldDB" id="A0A1M6VUU3"/>
<name>A0A1M6VUU3_9FLAO</name>
<sequence>MTSKTEPQNLCTKSILRTTGTSCPISGIWESTGNFRTTCPVAKGSQMPKYFGKIIQWKLIQVG</sequence>
<proteinExistence type="predicted"/>
<dbReference type="STRING" id="1302687.SAMN05444267_1008148"/>
<dbReference type="RefSeq" id="WP_073292232.1">
    <property type="nucleotide sequence ID" value="NZ_FRAV01000008.1"/>
</dbReference>
<dbReference type="Proteomes" id="UP000184364">
    <property type="component" value="Unassembled WGS sequence"/>
</dbReference>
<reference evidence="2" key="1">
    <citation type="submission" date="2016-11" db="EMBL/GenBank/DDBJ databases">
        <authorList>
            <person name="Varghese N."/>
            <person name="Submissions S."/>
        </authorList>
    </citation>
    <scope>NUCLEOTIDE SEQUENCE [LARGE SCALE GENOMIC DNA]</scope>
    <source>
        <strain evidence="2">DSM 26899</strain>
    </source>
</reference>
<evidence type="ECO:0000313" key="1">
    <source>
        <dbReference type="EMBL" id="SHK85178.1"/>
    </source>
</evidence>
<gene>
    <name evidence="1" type="ORF">SAMN05444267_1008148</name>
</gene>
<accession>A0A1M6VUU3</accession>
<organism evidence="1 2">
    <name type="scientific">Chryseobacterium polytrichastri</name>
    <dbReference type="NCBI Taxonomy" id="1302687"/>
    <lineage>
        <taxon>Bacteria</taxon>
        <taxon>Pseudomonadati</taxon>
        <taxon>Bacteroidota</taxon>
        <taxon>Flavobacteriia</taxon>
        <taxon>Flavobacteriales</taxon>
        <taxon>Weeksellaceae</taxon>
        <taxon>Chryseobacterium group</taxon>
        <taxon>Chryseobacterium</taxon>
    </lineage>
</organism>
<keyword evidence="2" id="KW-1185">Reference proteome</keyword>
<protein>
    <submittedName>
        <fullName evidence="1">Uncharacterized protein</fullName>
    </submittedName>
</protein>
<dbReference type="EMBL" id="FRAV01000008">
    <property type="protein sequence ID" value="SHK85178.1"/>
    <property type="molecule type" value="Genomic_DNA"/>
</dbReference>
<dbReference type="OrthoDB" id="1274918at2"/>
<evidence type="ECO:0000313" key="2">
    <source>
        <dbReference type="Proteomes" id="UP000184364"/>
    </source>
</evidence>